<dbReference type="Proteomes" id="UP000299102">
    <property type="component" value="Unassembled WGS sequence"/>
</dbReference>
<comment type="caution">
    <text evidence="1">The sequence shown here is derived from an EMBL/GenBank/DDBJ whole genome shotgun (WGS) entry which is preliminary data.</text>
</comment>
<keyword evidence="2" id="KW-1185">Reference proteome</keyword>
<dbReference type="EMBL" id="BGZK01000512">
    <property type="protein sequence ID" value="GBP47875.1"/>
    <property type="molecule type" value="Genomic_DNA"/>
</dbReference>
<reference evidence="1 2" key="1">
    <citation type="journal article" date="2019" name="Commun. Biol.">
        <title>The bagworm genome reveals a unique fibroin gene that provides high tensile strength.</title>
        <authorList>
            <person name="Kono N."/>
            <person name="Nakamura H."/>
            <person name="Ohtoshi R."/>
            <person name="Tomita M."/>
            <person name="Numata K."/>
            <person name="Arakawa K."/>
        </authorList>
    </citation>
    <scope>NUCLEOTIDE SEQUENCE [LARGE SCALE GENOMIC DNA]</scope>
</reference>
<protein>
    <submittedName>
        <fullName evidence="1">Uncharacterized protein</fullName>
    </submittedName>
</protein>
<evidence type="ECO:0000313" key="2">
    <source>
        <dbReference type="Proteomes" id="UP000299102"/>
    </source>
</evidence>
<organism evidence="1 2">
    <name type="scientific">Eumeta variegata</name>
    <name type="common">Bagworm moth</name>
    <name type="synonym">Eumeta japonica</name>
    <dbReference type="NCBI Taxonomy" id="151549"/>
    <lineage>
        <taxon>Eukaryota</taxon>
        <taxon>Metazoa</taxon>
        <taxon>Ecdysozoa</taxon>
        <taxon>Arthropoda</taxon>
        <taxon>Hexapoda</taxon>
        <taxon>Insecta</taxon>
        <taxon>Pterygota</taxon>
        <taxon>Neoptera</taxon>
        <taxon>Endopterygota</taxon>
        <taxon>Lepidoptera</taxon>
        <taxon>Glossata</taxon>
        <taxon>Ditrysia</taxon>
        <taxon>Tineoidea</taxon>
        <taxon>Psychidae</taxon>
        <taxon>Oiketicinae</taxon>
        <taxon>Eumeta</taxon>
    </lineage>
</organism>
<proteinExistence type="predicted"/>
<evidence type="ECO:0000313" key="1">
    <source>
        <dbReference type="EMBL" id="GBP47875.1"/>
    </source>
</evidence>
<sequence length="314" mass="36134">MTNATYIKVRGREVNKVGAEAILELEQCLFGVLFKFDRSGINRACLTAREHGRRRRVDNQHAYTRLSKTGHSNISRIVRLQRGGGSYPSHYPGGRYDTEHGPFRFILELCFVYVQRLKALDVLIHIAIDIDIDLPFRRPRIVSFQCSMRNHTPARQLIKRPYSLDERTIRKLRLKFCPRNVNRPKKTRRRRRLRVIGRALGGPSRVGRDNNMAKLCSITAPGERLALRAAGARARDPTCRTKCNEIESGSAVRVVFKSTPYLYRRGTIQYKEGYQKGTLKFAASLVFEQEGNRGKTRYAIDFAQMSQDLIKLKH</sequence>
<accession>A0A4C1WCN1</accession>
<name>A0A4C1WCN1_EUMVA</name>
<dbReference type="AlphaFoldDB" id="A0A4C1WCN1"/>
<gene>
    <name evidence="1" type="ORF">EVAR_33591_1</name>
</gene>